<protein>
    <recommendedName>
        <fullName evidence="2">EH domain-containing protein</fullName>
    </recommendedName>
</protein>
<comment type="caution">
    <text evidence="3">The sequence shown here is derived from an EMBL/GenBank/DDBJ whole genome shotgun (WGS) entry which is preliminary data.</text>
</comment>
<feature type="non-terminal residue" evidence="3">
    <location>
        <position position="83"/>
    </location>
</feature>
<dbReference type="AlphaFoldDB" id="A0ABD0RVK2"/>
<feature type="region of interest" description="Disordered" evidence="1">
    <location>
        <begin position="1"/>
        <end position="31"/>
    </location>
</feature>
<name>A0ABD0RVK2_CIRMR</name>
<feature type="compositionally biased region" description="Basic residues" evidence="1">
    <location>
        <begin position="74"/>
        <end position="83"/>
    </location>
</feature>
<proteinExistence type="predicted"/>
<dbReference type="Proteomes" id="UP001529510">
    <property type="component" value="Unassembled WGS sequence"/>
</dbReference>
<feature type="domain" description="EH" evidence="2">
    <location>
        <begin position="1"/>
        <end position="29"/>
    </location>
</feature>
<feature type="region of interest" description="Disordered" evidence="1">
    <location>
        <begin position="59"/>
        <end position="83"/>
    </location>
</feature>
<keyword evidence="4" id="KW-1185">Reference proteome</keyword>
<evidence type="ECO:0000313" key="3">
    <source>
        <dbReference type="EMBL" id="KAL0201813.1"/>
    </source>
</evidence>
<gene>
    <name evidence="3" type="ORF">M9458_005000</name>
</gene>
<dbReference type="EMBL" id="JAMKFB020000002">
    <property type="protein sequence ID" value="KAL0201813.1"/>
    <property type="molecule type" value="Genomic_DNA"/>
</dbReference>
<accession>A0ABD0RVK2</accession>
<sequence>AMHLVYAAREKEPMPSTLPTTLIPPSKRKKIAGSLPGSVPVLPSSPFLLKENLRPTAALSMSPLGSSTNLAPPRHPRSLNRSH</sequence>
<feature type="compositionally biased region" description="Low complexity" evidence="1">
    <location>
        <begin position="14"/>
        <end position="25"/>
    </location>
</feature>
<dbReference type="InterPro" id="IPR000261">
    <property type="entry name" value="EH_dom"/>
</dbReference>
<organism evidence="3 4">
    <name type="scientific">Cirrhinus mrigala</name>
    <name type="common">Mrigala</name>
    <dbReference type="NCBI Taxonomy" id="683832"/>
    <lineage>
        <taxon>Eukaryota</taxon>
        <taxon>Metazoa</taxon>
        <taxon>Chordata</taxon>
        <taxon>Craniata</taxon>
        <taxon>Vertebrata</taxon>
        <taxon>Euteleostomi</taxon>
        <taxon>Actinopterygii</taxon>
        <taxon>Neopterygii</taxon>
        <taxon>Teleostei</taxon>
        <taxon>Ostariophysi</taxon>
        <taxon>Cypriniformes</taxon>
        <taxon>Cyprinidae</taxon>
        <taxon>Labeoninae</taxon>
        <taxon>Labeonini</taxon>
        <taxon>Cirrhinus</taxon>
    </lineage>
</organism>
<feature type="non-terminal residue" evidence="3">
    <location>
        <position position="1"/>
    </location>
</feature>
<dbReference type="Gene3D" id="1.10.238.10">
    <property type="entry name" value="EF-hand"/>
    <property type="match status" value="1"/>
</dbReference>
<reference evidence="3 4" key="1">
    <citation type="submission" date="2024-05" db="EMBL/GenBank/DDBJ databases">
        <title>Genome sequencing and assembly of Indian major carp, Cirrhinus mrigala (Hamilton, 1822).</title>
        <authorList>
            <person name="Mohindra V."/>
            <person name="Chowdhury L.M."/>
            <person name="Lal K."/>
            <person name="Jena J.K."/>
        </authorList>
    </citation>
    <scope>NUCLEOTIDE SEQUENCE [LARGE SCALE GENOMIC DNA]</scope>
    <source>
        <strain evidence="3">CM1030</strain>
        <tissue evidence="3">Blood</tissue>
    </source>
</reference>
<evidence type="ECO:0000259" key="2">
    <source>
        <dbReference type="PROSITE" id="PS50031"/>
    </source>
</evidence>
<evidence type="ECO:0000256" key="1">
    <source>
        <dbReference type="SAM" id="MobiDB-lite"/>
    </source>
</evidence>
<evidence type="ECO:0000313" key="4">
    <source>
        <dbReference type="Proteomes" id="UP001529510"/>
    </source>
</evidence>
<dbReference type="PROSITE" id="PS50031">
    <property type="entry name" value="EH"/>
    <property type="match status" value="1"/>
</dbReference>